<protein>
    <submittedName>
        <fullName evidence="2">Nitrogen fixation protein FixH</fullName>
    </submittedName>
</protein>
<dbReference type="EMBL" id="CP040896">
    <property type="protein sequence ID" value="QDA61047.1"/>
    <property type="molecule type" value="Genomic_DNA"/>
</dbReference>
<dbReference type="OrthoDB" id="1493774at2"/>
<keyword evidence="1" id="KW-0472">Membrane</keyword>
<evidence type="ECO:0000313" key="2">
    <source>
        <dbReference type="EMBL" id="QDA61047.1"/>
    </source>
</evidence>
<dbReference type="Proteomes" id="UP000305398">
    <property type="component" value="Chromosome"/>
</dbReference>
<proteinExistence type="predicted"/>
<keyword evidence="1" id="KW-1133">Transmembrane helix</keyword>
<sequence length="158" mass="17729">MTNNTIQKPTRTLWPYAIIAVFVLFGGYIGFLVRQTMKTSVDLISTDYYQQELAYQKRMESVARTAALPAPVTVLHDAAARKLTLQLPASLAGQPLAGTVHFFRPSDLKLDFTLPLQANAELQQQFSTAKMQPGYWRVCLDFTAGKQAYFVEKPLVIK</sequence>
<keyword evidence="1" id="KW-0812">Transmembrane</keyword>
<feature type="transmembrane region" description="Helical" evidence="1">
    <location>
        <begin position="13"/>
        <end position="33"/>
    </location>
</feature>
<dbReference type="RefSeq" id="WP_139516221.1">
    <property type="nucleotide sequence ID" value="NZ_CP040896.1"/>
</dbReference>
<dbReference type="Pfam" id="PF05751">
    <property type="entry name" value="FixH"/>
    <property type="match status" value="1"/>
</dbReference>
<accession>A0A5B8A1Q5</accession>
<evidence type="ECO:0000313" key="3">
    <source>
        <dbReference type="Proteomes" id="UP000305398"/>
    </source>
</evidence>
<name>A0A5B8A1Q5_9BACT</name>
<keyword evidence="3" id="KW-1185">Reference proteome</keyword>
<dbReference type="AlphaFoldDB" id="A0A5B8A1Q5"/>
<dbReference type="KEGG" id="hyj:FHG12_13450"/>
<dbReference type="InterPro" id="IPR008620">
    <property type="entry name" value="FixH"/>
</dbReference>
<organism evidence="2 3">
    <name type="scientific">Hymenobacter jejuensis</name>
    <dbReference type="NCBI Taxonomy" id="2502781"/>
    <lineage>
        <taxon>Bacteria</taxon>
        <taxon>Pseudomonadati</taxon>
        <taxon>Bacteroidota</taxon>
        <taxon>Cytophagia</taxon>
        <taxon>Cytophagales</taxon>
        <taxon>Hymenobacteraceae</taxon>
        <taxon>Hymenobacter</taxon>
    </lineage>
</organism>
<evidence type="ECO:0000256" key="1">
    <source>
        <dbReference type="SAM" id="Phobius"/>
    </source>
</evidence>
<gene>
    <name evidence="2" type="ORF">FHG12_13450</name>
</gene>
<reference evidence="2 3" key="1">
    <citation type="submission" date="2019-06" db="EMBL/GenBank/DDBJ databases">
        <authorList>
            <person name="Srinivasan S."/>
        </authorList>
    </citation>
    <scope>NUCLEOTIDE SEQUENCE [LARGE SCALE GENOMIC DNA]</scope>
    <source>
        <strain evidence="2 3">17J68-5</strain>
    </source>
</reference>